<dbReference type="AlphaFoldDB" id="A0A7C4D145"/>
<comment type="caution">
    <text evidence="1">The sequence shown here is derived from an EMBL/GenBank/DDBJ whole genome shotgun (WGS) entry which is preliminary data.</text>
</comment>
<protein>
    <submittedName>
        <fullName evidence="1">Uncharacterized protein</fullName>
    </submittedName>
</protein>
<dbReference type="Gene3D" id="1.10.1670.10">
    <property type="entry name" value="Helix-hairpin-Helix base-excision DNA repair enzymes (C-terminal)"/>
    <property type="match status" value="1"/>
</dbReference>
<accession>A0A7C4D145</accession>
<dbReference type="EMBL" id="DTCA01000021">
    <property type="protein sequence ID" value="HGM06878.1"/>
    <property type="molecule type" value="Genomic_DNA"/>
</dbReference>
<dbReference type="SUPFAM" id="SSF48150">
    <property type="entry name" value="DNA-glycosylase"/>
    <property type="match status" value="1"/>
</dbReference>
<organism evidence="1">
    <name type="scientific">Ignisphaera aggregans</name>
    <dbReference type="NCBI Taxonomy" id="334771"/>
    <lineage>
        <taxon>Archaea</taxon>
        <taxon>Thermoproteota</taxon>
        <taxon>Thermoprotei</taxon>
        <taxon>Desulfurococcales</taxon>
        <taxon>Desulfurococcaceae</taxon>
        <taxon>Ignisphaera</taxon>
    </lineage>
</organism>
<sequence length="307" mass="36409">MKIINISIDLDFELLFYPSFALPLLDVHRDKVRKRWGNCAGLVIEKNNDKIKLYHSRTECLEYAEEILGLWSLPKRIASNVSRRYRDFVERLVEKYEWFGIATSSQDDVEIFSSILLSKNTNFHTNVVRWIRNMLERYGYVSALLNIDMREISEYIGKSYQIYELMYVLRIYMKLRDNILSLNDAYLLKKLLLGIKGVGLKVFNAYMLFVKKNTFYAPIDRNLVNFLKRFELTSNIVVEIPRKDLCKKYICNSCVLKYTCSYYRFQEAFKELSGWIQTIAYVYNKTRCSKALCSTCILKDLCRERKI</sequence>
<dbReference type="Gene3D" id="1.10.340.30">
    <property type="entry name" value="Hypothetical protein, domain 2"/>
    <property type="match status" value="1"/>
</dbReference>
<name>A0A7C4D145_9CREN</name>
<dbReference type="GO" id="GO:0006281">
    <property type="term" value="P:DNA repair"/>
    <property type="evidence" value="ECO:0007669"/>
    <property type="project" value="InterPro"/>
</dbReference>
<proteinExistence type="predicted"/>
<dbReference type="InterPro" id="IPR011257">
    <property type="entry name" value="DNA_glycosylase"/>
</dbReference>
<reference evidence="1" key="1">
    <citation type="journal article" date="2020" name="mSystems">
        <title>Genome- and Community-Level Interaction Insights into Carbon Utilization and Element Cycling Functions of Hydrothermarchaeota in Hydrothermal Sediment.</title>
        <authorList>
            <person name="Zhou Z."/>
            <person name="Liu Y."/>
            <person name="Xu W."/>
            <person name="Pan J."/>
            <person name="Luo Z.H."/>
            <person name="Li M."/>
        </authorList>
    </citation>
    <scope>NUCLEOTIDE SEQUENCE [LARGE SCALE GENOMIC DNA]</scope>
    <source>
        <strain evidence="1">SpSt-658</strain>
    </source>
</reference>
<dbReference type="InterPro" id="IPR023170">
    <property type="entry name" value="HhH_base_excis_C"/>
</dbReference>
<dbReference type="GO" id="GO:0003824">
    <property type="term" value="F:catalytic activity"/>
    <property type="evidence" value="ECO:0007669"/>
    <property type="project" value="InterPro"/>
</dbReference>
<gene>
    <name evidence="1" type="ORF">ENU31_00510</name>
</gene>
<evidence type="ECO:0000313" key="1">
    <source>
        <dbReference type="EMBL" id="HGM06878.1"/>
    </source>
</evidence>